<dbReference type="PANTHER" id="PTHR10578:SF143">
    <property type="entry name" value="FMN-DEPENDENT ALPHA-HYDROXY ACID DEHYDROGENASE PB1A11.03"/>
    <property type="match status" value="1"/>
</dbReference>
<dbReference type="InterPro" id="IPR012133">
    <property type="entry name" value="Alpha-hydoxy_acid_DH_FMN"/>
</dbReference>
<feature type="binding site" evidence="7">
    <location>
        <position position="141"/>
    </location>
    <ligand>
        <name>glyoxylate</name>
        <dbReference type="ChEBI" id="CHEBI:36655"/>
    </ligand>
</feature>
<keyword evidence="2 7" id="KW-0285">Flavoprotein</keyword>
<dbReference type="FunFam" id="3.20.20.70:FF:000029">
    <property type="entry name" value="L-lactate dehydrogenase"/>
    <property type="match status" value="1"/>
</dbReference>
<feature type="binding site" evidence="7">
    <location>
        <position position="256"/>
    </location>
    <ligand>
        <name>glyoxylate</name>
        <dbReference type="ChEBI" id="CHEBI:36655"/>
    </ligand>
</feature>
<dbReference type="GO" id="GO:0010181">
    <property type="term" value="F:FMN binding"/>
    <property type="evidence" value="ECO:0007669"/>
    <property type="project" value="InterPro"/>
</dbReference>
<feature type="binding site" evidence="7">
    <location>
        <position position="259"/>
    </location>
    <ligand>
        <name>glyoxylate</name>
        <dbReference type="ChEBI" id="CHEBI:36655"/>
    </ligand>
</feature>
<feature type="active site" description="Proton acceptor" evidence="6">
    <location>
        <position position="256"/>
    </location>
</feature>
<dbReference type="PIRSF" id="PIRSF000138">
    <property type="entry name" value="Al-hdrx_acd_dh"/>
    <property type="match status" value="1"/>
</dbReference>
<dbReference type="Pfam" id="PF01070">
    <property type="entry name" value="FMN_dh"/>
    <property type="match status" value="1"/>
</dbReference>
<dbReference type="PANTHER" id="PTHR10578">
    <property type="entry name" value="S -2-HYDROXY-ACID OXIDASE-RELATED"/>
    <property type="match status" value="1"/>
</dbReference>
<feature type="binding site" evidence="7">
    <location>
        <position position="167"/>
    </location>
    <ligand>
        <name>glyoxylate</name>
        <dbReference type="ChEBI" id="CHEBI:36655"/>
    </ligand>
</feature>
<dbReference type="SUPFAM" id="SSF51395">
    <property type="entry name" value="FMN-linked oxidoreductases"/>
    <property type="match status" value="1"/>
</dbReference>
<dbReference type="PROSITE" id="PS51349">
    <property type="entry name" value="FMN_HYDROXY_ACID_DH_2"/>
    <property type="match status" value="1"/>
</dbReference>
<comment type="caution">
    <text evidence="9">The sequence shown here is derived from an EMBL/GenBank/DDBJ whole genome shotgun (WGS) entry which is preliminary data.</text>
</comment>
<accession>A0A4R3JWS8</accession>
<protein>
    <submittedName>
        <fullName evidence="9">4-hydroxymandelate oxidase</fullName>
    </submittedName>
</protein>
<comment type="similarity">
    <text evidence="5">Belongs to the FMN-dependent alpha-hydroxy acid dehydrogenase family.</text>
</comment>
<feature type="binding site" evidence="7">
    <location>
        <begin position="287"/>
        <end position="291"/>
    </location>
    <ligand>
        <name>FMN</name>
        <dbReference type="ChEBI" id="CHEBI:58210"/>
    </ligand>
</feature>
<dbReference type="InterPro" id="IPR000262">
    <property type="entry name" value="FMN-dep_DH"/>
</dbReference>
<proteinExistence type="inferred from homology"/>
<feature type="binding site" evidence="7">
    <location>
        <begin position="86"/>
        <end position="88"/>
    </location>
    <ligand>
        <name>FMN</name>
        <dbReference type="ChEBI" id="CHEBI:58210"/>
    </ligand>
</feature>
<comment type="cofactor">
    <cofactor evidence="1">
        <name>FMN</name>
        <dbReference type="ChEBI" id="CHEBI:58210"/>
    </cofactor>
</comment>
<feature type="binding site" evidence="7">
    <location>
        <position position="254"/>
    </location>
    <ligand>
        <name>FMN</name>
        <dbReference type="ChEBI" id="CHEBI:58210"/>
    </ligand>
</feature>
<evidence type="ECO:0000259" key="8">
    <source>
        <dbReference type="PROSITE" id="PS51349"/>
    </source>
</evidence>
<name>A0A4R3JWS8_9PROT</name>
<evidence type="ECO:0000256" key="7">
    <source>
        <dbReference type="PIRSR" id="PIRSR000138-2"/>
    </source>
</evidence>
<evidence type="ECO:0000256" key="4">
    <source>
        <dbReference type="ARBA" id="ARBA00023002"/>
    </source>
</evidence>
<organism evidence="9 10">
    <name type="scientific">Sulfuritortus calidifontis</name>
    <dbReference type="NCBI Taxonomy" id="1914471"/>
    <lineage>
        <taxon>Bacteria</taxon>
        <taxon>Pseudomonadati</taxon>
        <taxon>Pseudomonadota</taxon>
        <taxon>Betaproteobacteria</taxon>
        <taxon>Nitrosomonadales</taxon>
        <taxon>Thiobacillaceae</taxon>
        <taxon>Sulfuritortus</taxon>
    </lineage>
</organism>
<dbReference type="GO" id="GO:0016614">
    <property type="term" value="F:oxidoreductase activity, acting on CH-OH group of donors"/>
    <property type="evidence" value="ECO:0007669"/>
    <property type="project" value="UniProtKB-ARBA"/>
</dbReference>
<dbReference type="Proteomes" id="UP000295135">
    <property type="component" value="Unassembled WGS sequence"/>
</dbReference>
<feature type="binding site" evidence="7">
    <location>
        <begin position="310"/>
        <end position="311"/>
    </location>
    <ligand>
        <name>FMN</name>
        <dbReference type="ChEBI" id="CHEBI:58210"/>
    </ligand>
</feature>
<feature type="binding site" evidence="7">
    <location>
        <position position="115"/>
    </location>
    <ligand>
        <name>FMN</name>
        <dbReference type="ChEBI" id="CHEBI:58210"/>
    </ligand>
</feature>
<evidence type="ECO:0000256" key="3">
    <source>
        <dbReference type="ARBA" id="ARBA00022643"/>
    </source>
</evidence>
<dbReference type="OrthoDB" id="9770452at2"/>
<dbReference type="AlphaFoldDB" id="A0A4R3JWS8"/>
<gene>
    <name evidence="9" type="ORF">EDC61_11341</name>
</gene>
<dbReference type="InterPro" id="IPR037396">
    <property type="entry name" value="FMN_HAD"/>
</dbReference>
<evidence type="ECO:0000256" key="2">
    <source>
        <dbReference type="ARBA" id="ARBA00022630"/>
    </source>
</evidence>
<sequence length="357" mass="38258">MSARIDALPEGITTLADYEPLARACLNPTTWHYLHDGSGNGLSLAANRQAFETVPLIPRPLVDVRQGNTRLTLFGQTLLHPILLAPIAYQRLFHPDGECATSMAAAAQGGAMVISSLASQSIEEIVEAGCQIGVAPWFQLYWQGERERTLRLARRAEVAGCPALMLTVDAPFKQSTLVLPEGVAAENLEQPLMADQVPSGQSRVFQGWMAQAPTWDDLAWLRERIRLPLIVKGVLHPDDAERVVGLGCDGLVVSNHGGRVLDGAPASLLALPPILSRVAGRVPVLLDSGIRSGCDVFKALSLGASAVLLGRPYIWGLACAGAFGVAHVIRLMRDELEATMALCGCAELSQIVQTRNL</sequence>
<evidence type="ECO:0000256" key="5">
    <source>
        <dbReference type="ARBA" id="ARBA00024042"/>
    </source>
</evidence>
<keyword evidence="10" id="KW-1185">Reference proteome</keyword>
<evidence type="ECO:0000313" key="9">
    <source>
        <dbReference type="EMBL" id="TCS70888.1"/>
    </source>
</evidence>
<keyword evidence="4" id="KW-0560">Oxidoreductase</keyword>
<evidence type="ECO:0000313" key="10">
    <source>
        <dbReference type="Proteomes" id="UP000295135"/>
    </source>
</evidence>
<feature type="binding site" evidence="7">
    <location>
        <position position="139"/>
    </location>
    <ligand>
        <name>FMN</name>
        <dbReference type="ChEBI" id="CHEBI:58210"/>
    </ligand>
</feature>
<keyword evidence="3 7" id="KW-0288">FMN</keyword>
<dbReference type="RefSeq" id="WP_126460930.1">
    <property type="nucleotide sequence ID" value="NZ_AP018721.1"/>
</dbReference>
<feature type="binding site" evidence="7">
    <location>
        <position position="33"/>
    </location>
    <ligand>
        <name>glyoxylate</name>
        <dbReference type="ChEBI" id="CHEBI:36655"/>
    </ligand>
</feature>
<dbReference type="Gene3D" id="3.20.20.70">
    <property type="entry name" value="Aldolase class I"/>
    <property type="match status" value="1"/>
</dbReference>
<evidence type="ECO:0000256" key="1">
    <source>
        <dbReference type="ARBA" id="ARBA00001917"/>
    </source>
</evidence>
<evidence type="ECO:0000256" key="6">
    <source>
        <dbReference type="PIRSR" id="PIRSR000138-1"/>
    </source>
</evidence>
<feature type="binding site" evidence="7">
    <location>
        <position position="232"/>
    </location>
    <ligand>
        <name>FMN</name>
        <dbReference type="ChEBI" id="CHEBI:58210"/>
    </ligand>
</feature>
<dbReference type="InterPro" id="IPR013785">
    <property type="entry name" value="Aldolase_TIM"/>
</dbReference>
<dbReference type="CDD" id="cd02809">
    <property type="entry name" value="alpha_hydroxyacid_oxid_FMN"/>
    <property type="match status" value="1"/>
</dbReference>
<feature type="domain" description="FMN hydroxy acid dehydrogenase" evidence="8">
    <location>
        <begin position="7"/>
        <end position="357"/>
    </location>
</feature>
<reference evidence="9 10" key="1">
    <citation type="submission" date="2019-03" db="EMBL/GenBank/DDBJ databases">
        <title>Genomic Encyclopedia of Type Strains, Phase IV (KMG-IV): sequencing the most valuable type-strain genomes for metagenomic binning, comparative biology and taxonomic classification.</title>
        <authorList>
            <person name="Goeker M."/>
        </authorList>
    </citation>
    <scope>NUCLEOTIDE SEQUENCE [LARGE SCALE GENOMIC DNA]</scope>
    <source>
        <strain evidence="9 10">DSM 103923</strain>
    </source>
</reference>
<dbReference type="EMBL" id="SLZY01000013">
    <property type="protein sequence ID" value="TCS70888.1"/>
    <property type="molecule type" value="Genomic_DNA"/>
</dbReference>